<feature type="compositionally biased region" description="Low complexity" evidence="1">
    <location>
        <begin position="150"/>
        <end position="163"/>
    </location>
</feature>
<feature type="region of interest" description="Disordered" evidence="1">
    <location>
        <begin position="144"/>
        <end position="164"/>
    </location>
</feature>
<evidence type="ECO:0000313" key="4">
    <source>
        <dbReference type="Proteomes" id="UP000826271"/>
    </source>
</evidence>
<evidence type="ECO:0000313" key="3">
    <source>
        <dbReference type="EMBL" id="KAG8389583.1"/>
    </source>
</evidence>
<protein>
    <recommendedName>
        <fullName evidence="5">Transmembrane protein</fullName>
    </recommendedName>
</protein>
<dbReference type="AlphaFoldDB" id="A0AAV6Y4D7"/>
<dbReference type="PANTHER" id="PTHR34188">
    <property type="entry name" value="OS01G0299500 PROTEIN"/>
    <property type="match status" value="1"/>
</dbReference>
<comment type="caution">
    <text evidence="3">The sequence shown here is derived from an EMBL/GenBank/DDBJ whole genome shotgun (WGS) entry which is preliminary data.</text>
</comment>
<evidence type="ECO:0000256" key="1">
    <source>
        <dbReference type="SAM" id="MobiDB-lite"/>
    </source>
</evidence>
<dbReference type="Proteomes" id="UP000826271">
    <property type="component" value="Unassembled WGS sequence"/>
</dbReference>
<evidence type="ECO:0008006" key="5">
    <source>
        <dbReference type="Google" id="ProtNLM"/>
    </source>
</evidence>
<keyword evidence="2" id="KW-0472">Membrane</keyword>
<dbReference type="PANTHER" id="PTHR34188:SF5">
    <property type="entry name" value="OS05G0131900 PROTEIN"/>
    <property type="match status" value="1"/>
</dbReference>
<reference evidence="3" key="1">
    <citation type="submission" date="2019-10" db="EMBL/GenBank/DDBJ databases">
        <authorList>
            <person name="Zhang R."/>
            <person name="Pan Y."/>
            <person name="Wang J."/>
            <person name="Ma R."/>
            <person name="Yu S."/>
        </authorList>
    </citation>
    <scope>NUCLEOTIDE SEQUENCE</scope>
    <source>
        <strain evidence="3">LA-IB0</strain>
        <tissue evidence="3">Leaf</tissue>
    </source>
</reference>
<organism evidence="3 4">
    <name type="scientific">Buddleja alternifolia</name>
    <dbReference type="NCBI Taxonomy" id="168488"/>
    <lineage>
        <taxon>Eukaryota</taxon>
        <taxon>Viridiplantae</taxon>
        <taxon>Streptophyta</taxon>
        <taxon>Embryophyta</taxon>
        <taxon>Tracheophyta</taxon>
        <taxon>Spermatophyta</taxon>
        <taxon>Magnoliopsida</taxon>
        <taxon>eudicotyledons</taxon>
        <taxon>Gunneridae</taxon>
        <taxon>Pentapetalae</taxon>
        <taxon>asterids</taxon>
        <taxon>lamiids</taxon>
        <taxon>Lamiales</taxon>
        <taxon>Scrophulariaceae</taxon>
        <taxon>Buddlejeae</taxon>
        <taxon>Buddleja</taxon>
    </lineage>
</organism>
<accession>A0AAV6Y4D7</accession>
<dbReference type="EMBL" id="WHWC01000002">
    <property type="protein sequence ID" value="KAG8389583.1"/>
    <property type="molecule type" value="Genomic_DNA"/>
</dbReference>
<feature type="transmembrane region" description="Helical" evidence="2">
    <location>
        <begin position="165"/>
        <end position="185"/>
    </location>
</feature>
<name>A0AAV6Y4D7_9LAMI</name>
<keyword evidence="4" id="KW-1185">Reference proteome</keyword>
<keyword evidence="2" id="KW-0812">Transmembrane</keyword>
<feature type="region of interest" description="Disordered" evidence="1">
    <location>
        <begin position="17"/>
        <end position="38"/>
    </location>
</feature>
<evidence type="ECO:0000256" key="2">
    <source>
        <dbReference type="SAM" id="Phobius"/>
    </source>
</evidence>
<gene>
    <name evidence="3" type="ORF">BUALT_Bualt02G0244200</name>
</gene>
<feature type="compositionally biased region" description="Polar residues" evidence="1">
    <location>
        <begin position="235"/>
        <end position="245"/>
    </location>
</feature>
<keyword evidence="2" id="KW-1133">Transmembrane helix</keyword>
<feature type="region of interest" description="Disordered" evidence="1">
    <location>
        <begin position="76"/>
        <end position="120"/>
    </location>
</feature>
<feature type="region of interest" description="Disordered" evidence="1">
    <location>
        <begin position="225"/>
        <end position="245"/>
    </location>
</feature>
<proteinExistence type="predicted"/>
<sequence>MEYRNSKEKEVIVDIESGETNLGADTKNDPNSGNKWGKKSLNKLVSRVLGLNGPSNIESDVISGGSIACSHEMTELTVDNNPGGHLLPLIDKDHEKERRKTGKAKKPPRPPKGPSLDAADMRLVKEISKTAMKKRERIERMKALKKMKAARMSSPSSSSSSSSGGTISAMIITVLFFLVIIFQGFGSSSSSKLIIAGAPQPAPETTGLTPLQFYETVLSDDGAAPSFVPPKSKEQLSVSEFSSLG</sequence>
<feature type="compositionally biased region" description="Basic residues" evidence="1">
    <location>
        <begin position="99"/>
        <end position="109"/>
    </location>
</feature>